<accession>A0A1I7GTZ3</accession>
<organism evidence="1 2">
    <name type="scientific">Pontibacter akesuensis</name>
    <dbReference type="NCBI Taxonomy" id="388950"/>
    <lineage>
        <taxon>Bacteria</taxon>
        <taxon>Pseudomonadati</taxon>
        <taxon>Bacteroidota</taxon>
        <taxon>Cytophagia</taxon>
        <taxon>Cytophagales</taxon>
        <taxon>Hymenobacteraceae</taxon>
        <taxon>Pontibacter</taxon>
    </lineage>
</organism>
<dbReference type="OrthoDB" id="851686at2"/>
<dbReference type="RefSeq" id="WP_068836572.1">
    <property type="nucleotide sequence ID" value="NZ_BMXC01000001.1"/>
</dbReference>
<name>A0A1I7GTZ3_9BACT</name>
<protein>
    <recommendedName>
        <fullName evidence="3">SpoIIAA-like</fullName>
    </recommendedName>
</protein>
<dbReference type="Proteomes" id="UP000182491">
    <property type="component" value="Unassembled WGS sequence"/>
</dbReference>
<evidence type="ECO:0008006" key="3">
    <source>
        <dbReference type="Google" id="ProtNLM"/>
    </source>
</evidence>
<keyword evidence="2" id="KW-1185">Reference proteome</keyword>
<dbReference type="AlphaFoldDB" id="A0A1I7GTZ3"/>
<proteinExistence type="predicted"/>
<dbReference type="STRING" id="388950.GCA_001611675_00352"/>
<evidence type="ECO:0000313" key="1">
    <source>
        <dbReference type="EMBL" id="SFU51716.1"/>
    </source>
</evidence>
<dbReference type="EMBL" id="FPCA01000001">
    <property type="protein sequence ID" value="SFU51716.1"/>
    <property type="molecule type" value="Genomic_DNA"/>
</dbReference>
<sequence length="134" mass="15678">MVPEAPDYIVIKIKEEDKLLSNVWQRSVTSEEYRAGLSLVKQYLLQHDIHLWLADSRKLANVTFEDQQWLIKKLVPELLTSKLQKIARVMHADVFTYISFEQQMERAYQNHPILAETAQFTSVEAALSWLYLKG</sequence>
<reference evidence="2" key="1">
    <citation type="submission" date="2016-10" db="EMBL/GenBank/DDBJ databases">
        <authorList>
            <person name="Varghese N."/>
        </authorList>
    </citation>
    <scope>NUCLEOTIDE SEQUENCE [LARGE SCALE GENOMIC DNA]</scope>
    <source>
        <strain evidence="2">DSM 18820</strain>
    </source>
</reference>
<evidence type="ECO:0000313" key="2">
    <source>
        <dbReference type="Proteomes" id="UP000182491"/>
    </source>
</evidence>
<gene>
    <name evidence="1" type="ORF">SAMN04487941_1256</name>
</gene>